<name>A0A6N3FR74_9BACT</name>
<evidence type="ECO:0000313" key="1">
    <source>
        <dbReference type="EMBL" id="VYU54530.1"/>
    </source>
</evidence>
<organism evidence="1">
    <name type="scientific">Paraprevotella clara</name>
    <dbReference type="NCBI Taxonomy" id="454154"/>
    <lineage>
        <taxon>Bacteria</taxon>
        <taxon>Pseudomonadati</taxon>
        <taxon>Bacteroidota</taxon>
        <taxon>Bacteroidia</taxon>
        <taxon>Bacteroidales</taxon>
        <taxon>Prevotellaceae</taxon>
        <taxon>Paraprevotella</taxon>
    </lineage>
</organism>
<sequence length="117" mass="13614">MILLPKVPERADNQWGTLPFVEAGHISHTGISQKEPSSFRTHGKPFIILMLHAERYFGHLSVILHSVWRRTENRSAEIEKSFGAELFTISCKERRLKDARNIFQTINHYMTSTYRTT</sequence>
<dbReference type="AlphaFoldDB" id="A0A6N3FR74"/>
<proteinExistence type="predicted"/>
<protein>
    <submittedName>
        <fullName evidence="1">Uncharacterized protein</fullName>
    </submittedName>
</protein>
<accession>A0A6N3FR74</accession>
<gene>
    <name evidence="1" type="ORF">PCLFYP37_00178</name>
</gene>
<reference evidence="1" key="1">
    <citation type="submission" date="2019-11" db="EMBL/GenBank/DDBJ databases">
        <authorList>
            <person name="Feng L."/>
        </authorList>
    </citation>
    <scope>NUCLEOTIDE SEQUENCE</scope>
    <source>
        <strain evidence="1">PclaraLFYP37</strain>
    </source>
</reference>
<dbReference type="EMBL" id="CACRUT010000023">
    <property type="protein sequence ID" value="VYU54530.1"/>
    <property type="molecule type" value="Genomic_DNA"/>
</dbReference>